<evidence type="ECO:0000259" key="2">
    <source>
        <dbReference type="PROSITE" id="PS50048"/>
    </source>
</evidence>
<dbReference type="Pfam" id="PF11951">
    <property type="entry name" value="Fungal_trans_2"/>
    <property type="match status" value="1"/>
</dbReference>
<dbReference type="InterPro" id="IPR036864">
    <property type="entry name" value="Zn2-C6_fun-type_DNA-bd_sf"/>
</dbReference>
<gene>
    <name evidence="3" type="ORF">VFPPC_06949</name>
</gene>
<organism evidence="3 4">
    <name type="scientific">Pochonia chlamydosporia 170</name>
    <dbReference type="NCBI Taxonomy" id="1380566"/>
    <lineage>
        <taxon>Eukaryota</taxon>
        <taxon>Fungi</taxon>
        <taxon>Dikarya</taxon>
        <taxon>Ascomycota</taxon>
        <taxon>Pezizomycotina</taxon>
        <taxon>Sordariomycetes</taxon>
        <taxon>Hypocreomycetidae</taxon>
        <taxon>Hypocreales</taxon>
        <taxon>Clavicipitaceae</taxon>
        <taxon>Pochonia</taxon>
    </lineage>
</organism>
<accession>A0A179FA71</accession>
<proteinExistence type="predicted"/>
<dbReference type="PROSITE" id="PS50048">
    <property type="entry name" value="ZN2_CY6_FUNGAL_2"/>
    <property type="match status" value="1"/>
</dbReference>
<dbReference type="KEGG" id="pchm:VFPPC_06949"/>
<protein>
    <submittedName>
        <fullName evidence="3">C6 zinc finger domain-containing protein</fullName>
    </submittedName>
</protein>
<dbReference type="Gene3D" id="4.10.240.10">
    <property type="entry name" value="Zn(2)-C6 fungal-type DNA-binding domain"/>
    <property type="match status" value="1"/>
</dbReference>
<dbReference type="EMBL" id="LSBJ02000007">
    <property type="protein sequence ID" value="OAQ62425.1"/>
    <property type="molecule type" value="Genomic_DNA"/>
</dbReference>
<sequence>MANAPRRSTGCITCQKRKKGCDKTRPHCQRCIKAGLPCGGYPRSHGLVWVASQKATEEESSAQAAAVPGVLSSKGPRAAESISHKKTNANIILIDGLARSAREQLYLGAFGSAILPGGRRYSPIATNFGVVGWTNFISELIGTETSLKYASIAIGAALVSSDSLDTHLRVKSIQSYNRAVHEVAKALKKPDWHRHDGLLATTRLMSFYEVLFPPIDKAHTLAWRGHYEGLRAMILARGPHSFVSGAAHQVYSDSRISMIILAIYKRRRSPFSTGLWKTVPWSVQKKSIKDELLDLVEEMATLLEQVDAFRTLHPVGATKYLEKRILDQCGELELDFAKWEQRMSPDIEKFDYTATENKSLPVPDDDAACSLLHLSIIYWISMMMLYSIVNYFRPRLQDGGDKSAQDAASSEKCHEKTGCGTFASRPPKCPRVYALKCLRAMHLYFEGDGGFIGRVSGLLTLGFAARYFLNEMPKEKNDDETESFAKILDTMVFGTPVRHLLAQLSGGKLPTNANAGANGSGPPASEISWF</sequence>
<dbReference type="Proteomes" id="UP000078397">
    <property type="component" value="Unassembled WGS sequence"/>
</dbReference>
<keyword evidence="4" id="KW-1185">Reference proteome</keyword>
<comment type="caution">
    <text evidence="3">The sequence shown here is derived from an EMBL/GenBank/DDBJ whole genome shotgun (WGS) entry which is preliminary data.</text>
</comment>
<keyword evidence="1" id="KW-0539">Nucleus</keyword>
<dbReference type="SMART" id="SM00066">
    <property type="entry name" value="GAL4"/>
    <property type="match status" value="1"/>
</dbReference>
<dbReference type="STRING" id="1380566.A0A179FA71"/>
<feature type="domain" description="Zn(2)-C6 fungal-type" evidence="2">
    <location>
        <begin position="10"/>
        <end position="38"/>
    </location>
</feature>
<dbReference type="AlphaFoldDB" id="A0A179FA71"/>
<dbReference type="SUPFAM" id="SSF57701">
    <property type="entry name" value="Zn2/Cys6 DNA-binding domain"/>
    <property type="match status" value="1"/>
</dbReference>
<dbReference type="PANTHER" id="PTHR38111">
    <property type="entry name" value="ZN(2)-C6 FUNGAL-TYPE DOMAIN-CONTAINING PROTEIN-RELATED"/>
    <property type="match status" value="1"/>
</dbReference>
<dbReference type="OrthoDB" id="3525185at2759"/>
<dbReference type="GeneID" id="28849888"/>
<evidence type="ECO:0000256" key="1">
    <source>
        <dbReference type="ARBA" id="ARBA00023242"/>
    </source>
</evidence>
<dbReference type="RefSeq" id="XP_018140129.1">
    <property type="nucleotide sequence ID" value="XM_018285894.1"/>
</dbReference>
<name>A0A179FA71_METCM</name>
<dbReference type="Pfam" id="PF00172">
    <property type="entry name" value="Zn_clus"/>
    <property type="match status" value="1"/>
</dbReference>
<dbReference type="InterPro" id="IPR053178">
    <property type="entry name" value="Osmoadaptation_assoc"/>
</dbReference>
<dbReference type="GO" id="GO:0000981">
    <property type="term" value="F:DNA-binding transcription factor activity, RNA polymerase II-specific"/>
    <property type="evidence" value="ECO:0007669"/>
    <property type="project" value="InterPro"/>
</dbReference>
<evidence type="ECO:0000313" key="4">
    <source>
        <dbReference type="Proteomes" id="UP000078397"/>
    </source>
</evidence>
<dbReference type="PRINTS" id="PR00755">
    <property type="entry name" value="AFLATOXINBRP"/>
</dbReference>
<reference evidence="3 4" key="1">
    <citation type="journal article" date="2016" name="PLoS Pathog.">
        <title>Biosynthesis of antibiotic leucinostatins in bio-control fungus Purpureocillium lilacinum and their inhibition on phytophthora revealed by genome mining.</title>
        <authorList>
            <person name="Wang G."/>
            <person name="Liu Z."/>
            <person name="Lin R."/>
            <person name="Li E."/>
            <person name="Mao Z."/>
            <person name="Ling J."/>
            <person name="Yang Y."/>
            <person name="Yin W.B."/>
            <person name="Xie B."/>
        </authorList>
    </citation>
    <scope>NUCLEOTIDE SEQUENCE [LARGE SCALE GENOMIC DNA]</scope>
    <source>
        <strain evidence="3">170</strain>
    </source>
</reference>
<evidence type="ECO:0000313" key="3">
    <source>
        <dbReference type="EMBL" id="OAQ62425.1"/>
    </source>
</evidence>
<dbReference type="InterPro" id="IPR021858">
    <property type="entry name" value="Fun_TF"/>
</dbReference>
<dbReference type="PANTHER" id="PTHR38111:SF11">
    <property type="entry name" value="TRANSCRIPTION FACTOR DOMAIN-CONTAINING PROTEIN-RELATED"/>
    <property type="match status" value="1"/>
</dbReference>
<dbReference type="GO" id="GO:0008270">
    <property type="term" value="F:zinc ion binding"/>
    <property type="evidence" value="ECO:0007669"/>
    <property type="project" value="InterPro"/>
</dbReference>
<dbReference type="CDD" id="cd00067">
    <property type="entry name" value="GAL4"/>
    <property type="match status" value="1"/>
</dbReference>
<dbReference type="InterPro" id="IPR001138">
    <property type="entry name" value="Zn2Cys6_DnaBD"/>
</dbReference>